<sequence>MNWRNPIQGVSLSLTAKSQKNMYLHSSKNDLKFDIFLFSPKFREKSANYRRLPK</sequence>
<protein>
    <submittedName>
        <fullName evidence="1">Uncharacterized protein</fullName>
    </submittedName>
</protein>
<evidence type="ECO:0000313" key="2">
    <source>
        <dbReference type="Proteomes" id="UP000004625"/>
    </source>
</evidence>
<accession>G9ZNA8</accession>
<organism evidence="1 2">
    <name type="scientific">Lentilactobacillus parafarraginis F0439</name>
    <dbReference type="NCBI Taxonomy" id="797515"/>
    <lineage>
        <taxon>Bacteria</taxon>
        <taxon>Bacillati</taxon>
        <taxon>Bacillota</taxon>
        <taxon>Bacilli</taxon>
        <taxon>Lactobacillales</taxon>
        <taxon>Lactobacillaceae</taxon>
        <taxon>Lentilactobacillus</taxon>
    </lineage>
</organism>
<dbReference type="STRING" id="797515.HMPREF9103_01211"/>
<dbReference type="AlphaFoldDB" id="G9ZNA8"/>
<name>G9ZNA8_9LACO</name>
<evidence type="ECO:0000313" key="1">
    <source>
        <dbReference type="EMBL" id="EHL98987.1"/>
    </source>
</evidence>
<comment type="caution">
    <text evidence="1">The sequence shown here is derived from an EMBL/GenBank/DDBJ whole genome shotgun (WGS) entry which is preliminary data.</text>
</comment>
<keyword evidence="2" id="KW-1185">Reference proteome</keyword>
<dbReference type="EMBL" id="AGEY01000052">
    <property type="protein sequence ID" value="EHL98987.1"/>
    <property type="molecule type" value="Genomic_DNA"/>
</dbReference>
<dbReference type="HOGENOM" id="CLU_3044729_0_0_9"/>
<gene>
    <name evidence="1" type="ORF">HMPREF9103_01211</name>
</gene>
<proteinExistence type="predicted"/>
<reference evidence="1 2" key="1">
    <citation type="submission" date="2011-09" db="EMBL/GenBank/DDBJ databases">
        <authorList>
            <person name="Weinstock G."/>
            <person name="Sodergren E."/>
            <person name="Clifton S."/>
            <person name="Fulton L."/>
            <person name="Fulton B."/>
            <person name="Courtney L."/>
            <person name="Fronick C."/>
            <person name="Harrison M."/>
            <person name="Strong C."/>
            <person name="Farmer C."/>
            <person name="Delahaunty K."/>
            <person name="Markovic C."/>
            <person name="Hall O."/>
            <person name="Minx P."/>
            <person name="Tomlinson C."/>
            <person name="Mitreva M."/>
            <person name="Hou S."/>
            <person name="Chen J."/>
            <person name="Wollam A."/>
            <person name="Pepin K.H."/>
            <person name="Johnson M."/>
            <person name="Bhonagiri V."/>
            <person name="Zhang X."/>
            <person name="Suruliraj S."/>
            <person name="Warren W."/>
            <person name="Chinwalla A."/>
            <person name="Mardis E.R."/>
            <person name="Wilson R.K."/>
        </authorList>
    </citation>
    <scope>NUCLEOTIDE SEQUENCE [LARGE SCALE GENOMIC DNA]</scope>
    <source>
        <strain evidence="1 2">F0439</strain>
    </source>
</reference>
<dbReference type="Proteomes" id="UP000004625">
    <property type="component" value="Unassembled WGS sequence"/>
</dbReference>